<reference evidence="3 4" key="1">
    <citation type="submission" date="2015-12" db="EMBL/GenBank/DDBJ databases">
        <authorList>
            <person name="Andreevskaya M."/>
        </authorList>
    </citation>
    <scope>NUCLEOTIDE SEQUENCE [LARGE SCALE GENOMIC DNA]</scope>
    <source>
        <strain evidence="1 4">KSL4-2</strain>
        <strain evidence="2 3">PL111</strain>
    </source>
</reference>
<evidence type="ECO:0000313" key="2">
    <source>
        <dbReference type="EMBL" id="CUW09230.1"/>
    </source>
</evidence>
<evidence type="ECO:0000313" key="3">
    <source>
        <dbReference type="Proteomes" id="UP000198868"/>
    </source>
</evidence>
<dbReference type="Proteomes" id="UP000199047">
    <property type="component" value="Unassembled WGS sequence"/>
</dbReference>
<keyword evidence="4" id="KW-1185">Reference proteome</keyword>
<accession>A0AAN2UFE5</accession>
<evidence type="ECO:0000313" key="4">
    <source>
        <dbReference type="Proteomes" id="UP000199047"/>
    </source>
</evidence>
<comment type="caution">
    <text evidence="2">The sequence shown here is derived from an EMBL/GenBank/DDBJ whole genome shotgun (WGS) entry which is preliminary data.</text>
</comment>
<evidence type="ECO:0000313" key="1">
    <source>
        <dbReference type="EMBL" id="CUW05658.1"/>
    </source>
</evidence>
<gene>
    <name evidence="1" type="ORF">KSL4_0128</name>
    <name evidence="2" type="ORF">PL111_1986</name>
</gene>
<protein>
    <submittedName>
        <fullName evidence="2">Uncharacterized protein</fullName>
    </submittedName>
</protein>
<name>A0AAN2UFE5_9LACO</name>
<dbReference type="RefSeq" id="WP_013231604.1">
    <property type="nucleotide sequence ID" value="NZ_FBSX01000014.1"/>
</dbReference>
<organism evidence="2 3">
    <name type="scientific">Leuconostoc inhae</name>
    <dbReference type="NCBI Taxonomy" id="178001"/>
    <lineage>
        <taxon>Bacteria</taxon>
        <taxon>Bacillati</taxon>
        <taxon>Bacillota</taxon>
        <taxon>Bacilli</taxon>
        <taxon>Lactobacillales</taxon>
        <taxon>Lactobacillaceae</taxon>
        <taxon>Leuconostoc</taxon>
    </lineage>
</organism>
<dbReference type="EMBL" id="FBTB01000007">
    <property type="protein sequence ID" value="CUW05658.1"/>
    <property type="molecule type" value="Genomic_DNA"/>
</dbReference>
<dbReference type="Proteomes" id="UP000198868">
    <property type="component" value="Unassembled WGS sequence"/>
</dbReference>
<dbReference type="EMBL" id="FBTU01000014">
    <property type="protein sequence ID" value="CUW09230.1"/>
    <property type="molecule type" value="Genomic_DNA"/>
</dbReference>
<proteinExistence type="predicted"/>
<dbReference type="AlphaFoldDB" id="A0AAN2UFE5"/>
<sequence>MTKVVVFAKSCLKNGTKAMILILIMLTSNVDHVSSQKMLGALQVSG</sequence>